<dbReference type="EMBL" id="JANIEX010000107">
    <property type="protein sequence ID" value="KAJ3573311.1"/>
    <property type="molecule type" value="Genomic_DNA"/>
</dbReference>
<evidence type="ECO:0000256" key="8">
    <source>
        <dbReference type="ARBA" id="ARBA00022989"/>
    </source>
</evidence>
<protein>
    <recommendedName>
        <fullName evidence="16">Cytochrome P450</fullName>
    </recommendedName>
</protein>
<evidence type="ECO:0000256" key="11">
    <source>
        <dbReference type="ARBA" id="ARBA00023033"/>
    </source>
</evidence>
<dbReference type="Proteomes" id="UP001213000">
    <property type="component" value="Unassembled WGS sequence"/>
</dbReference>
<evidence type="ECO:0000256" key="9">
    <source>
        <dbReference type="ARBA" id="ARBA00023002"/>
    </source>
</evidence>
<dbReference type="AlphaFoldDB" id="A0AAD5YX83"/>
<keyword evidence="10 13" id="KW-0408">Iron</keyword>
<dbReference type="GO" id="GO:0004497">
    <property type="term" value="F:monooxygenase activity"/>
    <property type="evidence" value="ECO:0007669"/>
    <property type="project" value="UniProtKB-KW"/>
</dbReference>
<keyword evidence="5 13" id="KW-0349">Heme</keyword>
<dbReference type="SUPFAM" id="SSF48264">
    <property type="entry name" value="Cytochrome P450"/>
    <property type="match status" value="1"/>
</dbReference>
<gene>
    <name evidence="14" type="ORF">NP233_g2501</name>
</gene>
<organism evidence="14 15">
    <name type="scientific">Leucocoprinus birnbaumii</name>
    <dbReference type="NCBI Taxonomy" id="56174"/>
    <lineage>
        <taxon>Eukaryota</taxon>
        <taxon>Fungi</taxon>
        <taxon>Dikarya</taxon>
        <taxon>Basidiomycota</taxon>
        <taxon>Agaricomycotina</taxon>
        <taxon>Agaricomycetes</taxon>
        <taxon>Agaricomycetidae</taxon>
        <taxon>Agaricales</taxon>
        <taxon>Agaricineae</taxon>
        <taxon>Agaricaceae</taxon>
        <taxon>Leucocoprinus</taxon>
    </lineage>
</organism>
<dbReference type="PRINTS" id="PR00465">
    <property type="entry name" value="EP450IV"/>
</dbReference>
<name>A0AAD5YX83_9AGAR</name>
<dbReference type="Pfam" id="PF00067">
    <property type="entry name" value="p450"/>
    <property type="match status" value="1"/>
</dbReference>
<evidence type="ECO:0000256" key="6">
    <source>
        <dbReference type="ARBA" id="ARBA00022692"/>
    </source>
</evidence>
<evidence type="ECO:0000256" key="3">
    <source>
        <dbReference type="ARBA" id="ARBA00004721"/>
    </source>
</evidence>
<evidence type="ECO:0000256" key="13">
    <source>
        <dbReference type="PIRSR" id="PIRSR602403-1"/>
    </source>
</evidence>
<dbReference type="GO" id="GO:0020037">
    <property type="term" value="F:heme binding"/>
    <property type="evidence" value="ECO:0007669"/>
    <property type="project" value="InterPro"/>
</dbReference>
<dbReference type="GO" id="GO:0005506">
    <property type="term" value="F:iron ion binding"/>
    <property type="evidence" value="ECO:0007669"/>
    <property type="project" value="InterPro"/>
</dbReference>
<keyword evidence="12" id="KW-0472">Membrane</keyword>
<keyword evidence="9" id="KW-0560">Oxidoreductase</keyword>
<evidence type="ECO:0000256" key="2">
    <source>
        <dbReference type="ARBA" id="ARBA00004370"/>
    </source>
</evidence>
<keyword evidence="6" id="KW-0812">Transmembrane</keyword>
<keyword evidence="15" id="KW-1185">Reference proteome</keyword>
<keyword evidence="7 13" id="KW-0479">Metal-binding</keyword>
<dbReference type="InterPro" id="IPR002403">
    <property type="entry name" value="Cyt_P450_E_grp-IV"/>
</dbReference>
<feature type="binding site" description="axial binding residue" evidence="13">
    <location>
        <position position="449"/>
    </location>
    <ligand>
        <name>heme</name>
        <dbReference type="ChEBI" id="CHEBI:30413"/>
    </ligand>
    <ligandPart>
        <name>Fe</name>
        <dbReference type="ChEBI" id="CHEBI:18248"/>
    </ligandPart>
</feature>
<dbReference type="GO" id="GO:0016705">
    <property type="term" value="F:oxidoreductase activity, acting on paired donors, with incorporation or reduction of molecular oxygen"/>
    <property type="evidence" value="ECO:0007669"/>
    <property type="project" value="InterPro"/>
</dbReference>
<dbReference type="InterPro" id="IPR036396">
    <property type="entry name" value="Cyt_P450_sf"/>
</dbReference>
<sequence length="510" mass="56503">MSISRVSTPLGATVALYLIYKAYDALNRYLTSPMRHLPGPPSSSILLGSMKEMMLTDPNITHVRLVEEHGTTFKFRAAFGDEWLFTADVKAISYILKRDAGKWQKPTTFARNLIDLLGPGLVLVDSDVHRKQLKDMWSSQIQQNNGEAKQIDVLSGLSRATLEIIGETGFGYKFDSLSEDGRNELHEAFKIMFKSGAKPGLIRLIKSVIPAGERFIPSDFGAEKETERAKATMNRIGKALLKERESSYDPQISEQEKYEVRDILSLLVRANAAGANDHRLPEDQVLAQIPTFIVAGHETTSTTTAWALFSLAQDLAMQSKLRDELLAVATGNPSMEELNSLPFLDAVARETFRLHAAAPSTMRLPVEDDVLPLQTPVVDTLGNKHAEIRVRKGQVVLMSLATVNQLQSIWGEDAGKFNPERWKSPPEAAMAIPGVWGNVLTFLGGPRACIGYRFAIIEMKALLFTLLRAFEFTLAVPTSDIIKQSEFVIRPHYKGDSSNSLPLLVRPVAD</sequence>
<dbReference type="InterPro" id="IPR001128">
    <property type="entry name" value="Cyt_P450"/>
</dbReference>
<comment type="caution">
    <text evidence="14">The sequence shown here is derived from an EMBL/GenBank/DDBJ whole genome shotgun (WGS) entry which is preliminary data.</text>
</comment>
<dbReference type="PANTHER" id="PTHR24305">
    <property type="entry name" value="CYTOCHROME P450"/>
    <property type="match status" value="1"/>
</dbReference>
<dbReference type="Gene3D" id="1.10.630.10">
    <property type="entry name" value="Cytochrome P450"/>
    <property type="match status" value="1"/>
</dbReference>
<keyword evidence="11" id="KW-0503">Monooxygenase</keyword>
<evidence type="ECO:0000256" key="1">
    <source>
        <dbReference type="ARBA" id="ARBA00001971"/>
    </source>
</evidence>
<reference evidence="14" key="1">
    <citation type="submission" date="2022-07" db="EMBL/GenBank/DDBJ databases">
        <title>Genome Sequence of Leucocoprinus birnbaumii.</title>
        <authorList>
            <person name="Buettner E."/>
        </authorList>
    </citation>
    <scope>NUCLEOTIDE SEQUENCE</scope>
    <source>
        <strain evidence="14">VT141</strain>
    </source>
</reference>
<dbReference type="GO" id="GO:0016020">
    <property type="term" value="C:membrane"/>
    <property type="evidence" value="ECO:0007669"/>
    <property type="project" value="UniProtKB-SubCell"/>
</dbReference>
<evidence type="ECO:0000313" key="14">
    <source>
        <dbReference type="EMBL" id="KAJ3573311.1"/>
    </source>
</evidence>
<comment type="pathway">
    <text evidence="3">Secondary metabolite biosynthesis; terpenoid biosynthesis.</text>
</comment>
<proteinExistence type="inferred from homology"/>
<dbReference type="PANTHER" id="PTHR24305:SF166">
    <property type="entry name" value="CYTOCHROME P450 12A4, MITOCHONDRIAL-RELATED"/>
    <property type="match status" value="1"/>
</dbReference>
<evidence type="ECO:0000256" key="7">
    <source>
        <dbReference type="ARBA" id="ARBA00022723"/>
    </source>
</evidence>
<evidence type="ECO:0000256" key="4">
    <source>
        <dbReference type="ARBA" id="ARBA00010617"/>
    </source>
</evidence>
<evidence type="ECO:0008006" key="16">
    <source>
        <dbReference type="Google" id="ProtNLM"/>
    </source>
</evidence>
<comment type="subcellular location">
    <subcellularLocation>
        <location evidence="2">Membrane</location>
    </subcellularLocation>
</comment>
<accession>A0AAD5YX83</accession>
<keyword evidence="8" id="KW-1133">Transmembrane helix</keyword>
<dbReference type="InterPro" id="IPR050121">
    <property type="entry name" value="Cytochrome_P450_monoxygenase"/>
</dbReference>
<comment type="cofactor">
    <cofactor evidence="1 13">
        <name>heme</name>
        <dbReference type="ChEBI" id="CHEBI:30413"/>
    </cofactor>
</comment>
<comment type="similarity">
    <text evidence="4">Belongs to the cytochrome P450 family.</text>
</comment>
<evidence type="ECO:0000256" key="10">
    <source>
        <dbReference type="ARBA" id="ARBA00023004"/>
    </source>
</evidence>
<evidence type="ECO:0000256" key="5">
    <source>
        <dbReference type="ARBA" id="ARBA00022617"/>
    </source>
</evidence>
<dbReference type="PRINTS" id="PR00385">
    <property type="entry name" value="P450"/>
</dbReference>
<evidence type="ECO:0000256" key="12">
    <source>
        <dbReference type="ARBA" id="ARBA00023136"/>
    </source>
</evidence>
<evidence type="ECO:0000313" key="15">
    <source>
        <dbReference type="Proteomes" id="UP001213000"/>
    </source>
</evidence>